<organism evidence="1 2">
    <name type="scientific">Polaribacter butkevichii</name>
    <dbReference type="NCBI Taxonomy" id="218490"/>
    <lineage>
        <taxon>Bacteria</taxon>
        <taxon>Pseudomonadati</taxon>
        <taxon>Bacteroidota</taxon>
        <taxon>Flavobacteriia</taxon>
        <taxon>Flavobacteriales</taxon>
        <taxon>Flavobacteriaceae</taxon>
    </lineage>
</organism>
<protein>
    <recommendedName>
        <fullName evidence="3">Outer membrane protein beta-barrel domain-containing protein</fullName>
    </recommendedName>
</protein>
<keyword evidence="2" id="KW-1185">Reference proteome</keyword>
<proteinExistence type="predicted"/>
<dbReference type="RefSeq" id="WP_105048946.1">
    <property type="nucleotide sequence ID" value="NZ_CP150661.1"/>
</dbReference>
<reference evidence="1 2" key="1">
    <citation type="submission" date="2016-12" db="EMBL/GenBank/DDBJ databases">
        <title>Trade-off between light-utilization and light-protection in marine flavobacteria.</title>
        <authorList>
            <person name="Kumagai Y."/>
            <person name="Yoshizawa S."/>
            <person name="Kogure K."/>
            <person name="Iwasaki W."/>
        </authorList>
    </citation>
    <scope>NUCLEOTIDE SEQUENCE [LARGE SCALE GENOMIC DNA]</scope>
    <source>
        <strain evidence="1 2">KCTC 12100</strain>
    </source>
</reference>
<sequence>MFKNKTIYSVIFFFIFWININNAQQIYIESGFENAYFKDYVNNLGENTLDLNYPKSQQVFIETGIRFDLNFRSDRLWDKKWNFFRFRTKIDAGFSYNNYKINTGFYGGNVSIPLTYNLTYVGLKTGVNFSIINHREYKLYIHGHLSYDMLVSGSSEYKDVVNDIYRDRSLDRTLLRYHRGINAEYLISDITSIYIKYNIADSFKEKNKDTKIKEEYSLHTHAFSFGLLFNIEQLRF</sequence>
<dbReference type="Proteomes" id="UP000247345">
    <property type="component" value="Unassembled WGS sequence"/>
</dbReference>
<name>A0A2P6CEE8_9FLAO</name>
<dbReference type="OrthoDB" id="1200857at2"/>
<comment type="caution">
    <text evidence="1">The sequence shown here is derived from an EMBL/GenBank/DDBJ whole genome shotgun (WGS) entry which is preliminary data.</text>
</comment>
<dbReference type="EMBL" id="MSCK01000001">
    <property type="protein sequence ID" value="PQJ73283.1"/>
    <property type="molecule type" value="Genomic_DNA"/>
</dbReference>
<evidence type="ECO:0008006" key="3">
    <source>
        <dbReference type="Google" id="ProtNLM"/>
    </source>
</evidence>
<evidence type="ECO:0000313" key="2">
    <source>
        <dbReference type="Proteomes" id="UP000247345"/>
    </source>
</evidence>
<dbReference type="AlphaFoldDB" id="A0A2P6CEE8"/>
<accession>A0A2P6CEE8</accession>
<evidence type="ECO:0000313" key="1">
    <source>
        <dbReference type="EMBL" id="PQJ73283.1"/>
    </source>
</evidence>
<gene>
    <name evidence="1" type="ORF">BTO14_08420</name>
</gene>